<dbReference type="GO" id="GO:0009733">
    <property type="term" value="P:response to auxin"/>
    <property type="evidence" value="ECO:0007669"/>
    <property type="project" value="InterPro"/>
</dbReference>
<dbReference type="STRING" id="3871.A0A394DBJ5"/>
<dbReference type="PANTHER" id="PTHR31374">
    <property type="entry name" value="AUXIN-INDUCED PROTEIN-LIKE-RELATED"/>
    <property type="match status" value="1"/>
</dbReference>
<organism evidence="2 3">
    <name type="scientific">Lupinus angustifolius</name>
    <name type="common">Narrow-leaved blue lupine</name>
    <dbReference type="NCBI Taxonomy" id="3871"/>
    <lineage>
        <taxon>Eukaryota</taxon>
        <taxon>Viridiplantae</taxon>
        <taxon>Streptophyta</taxon>
        <taxon>Embryophyta</taxon>
        <taxon>Tracheophyta</taxon>
        <taxon>Spermatophyta</taxon>
        <taxon>Magnoliopsida</taxon>
        <taxon>eudicotyledons</taxon>
        <taxon>Gunneridae</taxon>
        <taxon>Pentapetalae</taxon>
        <taxon>rosids</taxon>
        <taxon>fabids</taxon>
        <taxon>Fabales</taxon>
        <taxon>Fabaceae</taxon>
        <taxon>Papilionoideae</taxon>
        <taxon>50 kb inversion clade</taxon>
        <taxon>genistoids sensu lato</taxon>
        <taxon>core genistoids</taxon>
        <taxon>Genisteae</taxon>
        <taxon>Lupinus</taxon>
    </lineage>
</organism>
<protein>
    <submittedName>
        <fullName evidence="2">Uncharacterized protein</fullName>
    </submittedName>
</protein>
<dbReference type="AlphaFoldDB" id="A0A394DBJ5"/>
<dbReference type="PANTHER" id="PTHR31374:SF119">
    <property type="entry name" value="SAUR-LIKE AUXIN-RESPONSIVE PROTEIN FAMILY"/>
    <property type="match status" value="1"/>
</dbReference>
<evidence type="ECO:0000256" key="1">
    <source>
        <dbReference type="ARBA" id="ARBA00006974"/>
    </source>
</evidence>
<comment type="similarity">
    <text evidence="1">Belongs to the ARG7 family.</text>
</comment>
<dbReference type="OrthoDB" id="1841988at2759"/>
<gene>
    <name evidence="2" type="ORF">TanjilG_17062</name>
</gene>
<keyword evidence="3" id="KW-1185">Reference proteome</keyword>
<dbReference type="Proteomes" id="UP000188354">
    <property type="component" value="Unassembled WGS sequence"/>
</dbReference>
<dbReference type="InterPro" id="IPR003676">
    <property type="entry name" value="SAUR_fam"/>
</dbReference>
<sequence length="117" mass="13345">MSSGHIKFSQFQYIVKLCQILRQWRGKAHRSIRRTPPDVPSGHLAVCVDINHTRFVVRASYLNHPVFKKLLVEAEEEYGFSNHGPLTIPCEEVLFQEAIRFISRLIQGSNLTVAPSS</sequence>
<dbReference type="KEGG" id="lang:109338596"/>
<evidence type="ECO:0000313" key="2">
    <source>
        <dbReference type="EMBL" id="OIW20615.1"/>
    </source>
</evidence>
<dbReference type="Pfam" id="PF02519">
    <property type="entry name" value="Auxin_inducible"/>
    <property type="match status" value="1"/>
</dbReference>
<dbReference type="Gramene" id="OIW20615">
    <property type="protein sequence ID" value="OIW20615"/>
    <property type="gene ID" value="TanjilG_17062"/>
</dbReference>
<name>A0A394DBJ5_LUPAN</name>
<proteinExistence type="inferred from homology"/>
<comment type="caution">
    <text evidence="2">The sequence shown here is derived from an EMBL/GenBank/DDBJ whole genome shotgun (WGS) entry which is preliminary data.</text>
</comment>
<dbReference type="EMBL" id="MLAU01011710">
    <property type="protein sequence ID" value="OIW20615.1"/>
    <property type="molecule type" value="Genomic_DNA"/>
</dbReference>
<accession>A0A394DBJ5</accession>
<reference evidence="2 3" key="1">
    <citation type="journal article" date="2017" name="Plant Biotechnol. J.">
        <title>A comprehensive draft genome sequence for lupin (Lupinus angustifolius), an emerging health food: insights into plant-microbe interactions and legume evolution.</title>
        <authorList>
            <person name="Hane J.K."/>
            <person name="Ming Y."/>
            <person name="Kamphuis L.G."/>
            <person name="Nelson M.N."/>
            <person name="Garg G."/>
            <person name="Atkins C.A."/>
            <person name="Bayer P.E."/>
            <person name="Bravo A."/>
            <person name="Bringans S."/>
            <person name="Cannon S."/>
            <person name="Edwards D."/>
            <person name="Foley R."/>
            <person name="Gao L.L."/>
            <person name="Harrison M.J."/>
            <person name="Huang W."/>
            <person name="Hurgobin B."/>
            <person name="Li S."/>
            <person name="Liu C.W."/>
            <person name="McGrath A."/>
            <person name="Morahan G."/>
            <person name="Murray J."/>
            <person name="Weller J."/>
            <person name="Jian J."/>
            <person name="Singh K.B."/>
        </authorList>
    </citation>
    <scope>NUCLEOTIDE SEQUENCE [LARGE SCALE GENOMIC DNA]</scope>
    <source>
        <strain evidence="3">cv. Tanjil</strain>
        <tissue evidence="2">Whole plant</tissue>
    </source>
</reference>
<evidence type="ECO:0000313" key="3">
    <source>
        <dbReference type="Proteomes" id="UP000188354"/>
    </source>
</evidence>